<proteinExistence type="predicted"/>
<accession>A0ABW6NCN9</accession>
<name>A0ABW6NCN9_9ACTN</name>
<evidence type="ECO:0000313" key="2">
    <source>
        <dbReference type="Proteomes" id="UP001601422"/>
    </source>
</evidence>
<evidence type="ECO:0000313" key="1">
    <source>
        <dbReference type="EMBL" id="MFF0009565.1"/>
    </source>
</evidence>
<organism evidence="1 2">
    <name type="scientific">Streptomyces tibetensis</name>
    <dbReference type="NCBI Taxonomy" id="2382123"/>
    <lineage>
        <taxon>Bacteria</taxon>
        <taxon>Bacillati</taxon>
        <taxon>Actinomycetota</taxon>
        <taxon>Actinomycetes</taxon>
        <taxon>Kitasatosporales</taxon>
        <taxon>Streptomycetaceae</taxon>
        <taxon>Streptomyces</taxon>
    </lineage>
</organism>
<keyword evidence="2" id="KW-1185">Reference proteome</keyword>
<protein>
    <submittedName>
        <fullName evidence="1">Uncharacterized protein</fullName>
    </submittedName>
</protein>
<dbReference type="Proteomes" id="UP001601422">
    <property type="component" value="Unassembled WGS sequence"/>
</dbReference>
<reference evidence="1 2" key="1">
    <citation type="submission" date="2024-10" db="EMBL/GenBank/DDBJ databases">
        <title>The Natural Products Discovery Center: Release of the First 8490 Sequenced Strains for Exploring Actinobacteria Biosynthetic Diversity.</title>
        <authorList>
            <person name="Kalkreuter E."/>
            <person name="Kautsar S.A."/>
            <person name="Yang D."/>
            <person name="Bader C.D."/>
            <person name="Teijaro C.N."/>
            <person name="Fluegel L."/>
            <person name="Davis C.M."/>
            <person name="Simpson J.R."/>
            <person name="Lauterbach L."/>
            <person name="Steele A.D."/>
            <person name="Gui C."/>
            <person name="Meng S."/>
            <person name="Li G."/>
            <person name="Viehrig K."/>
            <person name="Ye F."/>
            <person name="Su P."/>
            <person name="Kiefer A.F."/>
            <person name="Nichols A."/>
            <person name="Cepeda A.J."/>
            <person name="Yan W."/>
            <person name="Fan B."/>
            <person name="Jiang Y."/>
            <person name="Adhikari A."/>
            <person name="Zheng C.-J."/>
            <person name="Schuster L."/>
            <person name="Cowan T.M."/>
            <person name="Smanski M.J."/>
            <person name="Chevrette M.G."/>
            <person name="De Carvalho L.P.S."/>
            <person name="Shen B."/>
        </authorList>
    </citation>
    <scope>NUCLEOTIDE SEQUENCE [LARGE SCALE GENOMIC DNA]</scope>
    <source>
        <strain evidence="1 2">NPDC005497</strain>
    </source>
</reference>
<comment type="caution">
    <text evidence="1">The sequence shown here is derived from an EMBL/GenBank/DDBJ whole genome shotgun (WGS) entry which is preliminary data.</text>
</comment>
<dbReference type="RefSeq" id="WP_389835488.1">
    <property type="nucleotide sequence ID" value="NZ_JBIAJP010000021.1"/>
</dbReference>
<sequence>MTITRSDRISGTIYVIADNAEMARARTIDYLRHQETLGEDDTLLHRVFDHQKDADKELHNRYGSYDTDRDRVYAISLDIRIATEK</sequence>
<gene>
    <name evidence="1" type="ORF">ACFYQT_39925</name>
</gene>
<dbReference type="EMBL" id="JBIAJP010000021">
    <property type="protein sequence ID" value="MFF0009565.1"/>
    <property type="molecule type" value="Genomic_DNA"/>
</dbReference>